<dbReference type="Gramene" id="TraesRN7A0101029300.1">
    <property type="protein sequence ID" value="TraesRN7A0101029300.1"/>
    <property type="gene ID" value="TraesRN7A0101029300"/>
</dbReference>
<dbReference type="Gramene" id="TraesCS7B02G329400.1">
    <property type="protein sequence ID" value="TraesCS7B02G329400.1"/>
    <property type="gene ID" value="TraesCS7B02G329400"/>
</dbReference>
<evidence type="ECO:0000256" key="1">
    <source>
        <dbReference type="SAM" id="MobiDB-lite"/>
    </source>
</evidence>
<protein>
    <submittedName>
        <fullName evidence="2">Uncharacterized protein</fullName>
    </submittedName>
</protein>
<evidence type="ECO:0000313" key="3">
    <source>
        <dbReference type="Proteomes" id="UP000019116"/>
    </source>
</evidence>
<organism evidence="2">
    <name type="scientific">Triticum aestivum</name>
    <name type="common">Wheat</name>
    <dbReference type="NCBI Taxonomy" id="4565"/>
    <lineage>
        <taxon>Eukaryota</taxon>
        <taxon>Viridiplantae</taxon>
        <taxon>Streptophyta</taxon>
        <taxon>Embryophyta</taxon>
        <taxon>Tracheophyta</taxon>
        <taxon>Spermatophyta</taxon>
        <taxon>Magnoliopsida</taxon>
        <taxon>Liliopsida</taxon>
        <taxon>Poales</taxon>
        <taxon>Poaceae</taxon>
        <taxon>BOP clade</taxon>
        <taxon>Pooideae</taxon>
        <taxon>Triticodae</taxon>
        <taxon>Triticeae</taxon>
        <taxon>Triticinae</taxon>
        <taxon>Triticum</taxon>
    </lineage>
</organism>
<dbReference type="EnsemblPlants" id="TraesCS7B02G329400.1">
    <property type="protein sequence ID" value="TraesCS7B02G329400.1"/>
    <property type="gene ID" value="TraesCS7B02G329400"/>
</dbReference>
<dbReference type="PaxDb" id="4565-Traes_7BL_1FDACC5A8.1"/>
<accession>A0A3B6SKJ7</accession>
<dbReference type="Proteomes" id="UP000019116">
    <property type="component" value="Chromosome 7B"/>
</dbReference>
<dbReference type="Gramene" id="TraesCS7B03G0883300.1">
    <property type="protein sequence ID" value="TraesCS7B03G0883300.1.CDS"/>
    <property type="gene ID" value="TraesCS7B03G0883300"/>
</dbReference>
<dbReference type="Gramene" id="TraesRN7B0100894400.1">
    <property type="protein sequence ID" value="TraesRN7B0100894400.1"/>
    <property type="gene ID" value="TraesRN7B0100894400"/>
</dbReference>
<dbReference type="OMA" id="RMTIMEH"/>
<dbReference type="RefSeq" id="XP_044430692.1">
    <property type="nucleotide sequence ID" value="XM_044574757.1"/>
</dbReference>
<dbReference type="KEGG" id="taes:123156611"/>
<keyword evidence="3" id="KW-1185">Reference proteome</keyword>
<feature type="compositionally biased region" description="Basic and acidic residues" evidence="1">
    <location>
        <begin position="180"/>
        <end position="196"/>
    </location>
</feature>
<feature type="region of interest" description="Disordered" evidence="1">
    <location>
        <begin position="213"/>
        <end position="241"/>
    </location>
</feature>
<reference evidence="2" key="1">
    <citation type="submission" date="2018-08" db="EMBL/GenBank/DDBJ databases">
        <authorList>
            <person name="Rossello M."/>
        </authorList>
    </citation>
    <scope>NUCLEOTIDE SEQUENCE [LARGE SCALE GENOMIC DNA]</scope>
    <source>
        <strain evidence="2">cv. Chinese Spring</strain>
    </source>
</reference>
<dbReference type="Gramene" id="TraesNOR7B03G04247800.1">
    <property type="protein sequence ID" value="TraesNOR7B03G04247800.1"/>
    <property type="gene ID" value="TraesNOR7B03G04247800"/>
</dbReference>
<dbReference type="STRING" id="4565.A0A3B6SKJ7"/>
<dbReference type="PANTHER" id="PTHR33167">
    <property type="entry name" value="TRANSCRIPTION FACTOR, PUTATIVE (DUF863)-RELATED"/>
    <property type="match status" value="1"/>
</dbReference>
<dbReference type="PANTHER" id="PTHR33167:SF61">
    <property type="entry name" value="OS06G0694400 PROTEIN"/>
    <property type="match status" value="1"/>
</dbReference>
<name>A0A3B6SKJ7_WHEAT</name>
<feature type="region of interest" description="Disordered" evidence="1">
    <location>
        <begin position="180"/>
        <end position="201"/>
    </location>
</feature>
<reference evidence="2" key="2">
    <citation type="submission" date="2018-10" db="UniProtKB">
        <authorList>
            <consortium name="EnsemblPlants"/>
        </authorList>
    </citation>
    <scope>IDENTIFICATION</scope>
</reference>
<proteinExistence type="predicted"/>
<dbReference type="Gramene" id="TraesSYM7B03G04250580.2">
    <property type="protein sequence ID" value="TraesSYM7B03G04250580.2"/>
    <property type="gene ID" value="TraesSYM7B03G04250580"/>
</dbReference>
<sequence length="241" mass="27607">MSRRFSGMATDLFCTHRILFALLEKGGITIIRELESRGSVQKLAKILLKASGGELLNDILADIMDRYSKHDSKESLRRTIMEHDEVFRQQVHELHRLYRVQKALMAELRGEKHSFQLRTEDTREMVQGHRPNLKNSSCTSETSQSACLGNVQYSDTRQVPEQSFLQECKPVSCLNLFDEETSRNQERRPESSKSVEGESWSVSMEGDLDLKLSIAPSSNATKAPHWLFSDNRERNPSGQHR</sequence>
<dbReference type="Gramene" id="TraesCAD_scaffold_062836_01G000200.1">
    <property type="protein sequence ID" value="TraesCAD_scaffold_062836_01G000200.1"/>
    <property type="gene ID" value="TraesCAD_scaffold_062836_01G000200"/>
</dbReference>
<evidence type="ECO:0000313" key="2">
    <source>
        <dbReference type="EnsemblPlants" id="TraesCS7B02G329400.1"/>
    </source>
</evidence>
<gene>
    <name evidence="2" type="primary">LOC123156611</name>
</gene>
<dbReference type="Gramene" id="TraesCLE_scaffold_047647_01G000200.1">
    <property type="protein sequence ID" value="TraesCLE_scaffold_047647_01G000200.1"/>
    <property type="gene ID" value="TraesCLE_scaffold_047647_01G000200"/>
</dbReference>
<dbReference type="GeneID" id="123156611"/>
<dbReference type="AlphaFoldDB" id="A0A3B6SKJ7"/>